<keyword evidence="7" id="KW-1185">Reference proteome</keyword>
<comment type="caution">
    <text evidence="6">The sequence shown here is derived from an EMBL/GenBank/DDBJ whole genome shotgun (WGS) entry which is preliminary data.</text>
</comment>
<dbReference type="Gene3D" id="1.10.357.10">
    <property type="entry name" value="Tetracycline Repressor, domain 2"/>
    <property type="match status" value="1"/>
</dbReference>
<feature type="domain" description="HTH tetR-type" evidence="5">
    <location>
        <begin position="16"/>
        <end position="76"/>
    </location>
</feature>
<proteinExistence type="predicted"/>
<evidence type="ECO:0000256" key="3">
    <source>
        <dbReference type="ARBA" id="ARBA00023163"/>
    </source>
</evidence>
<dbReference type="PANTHER" id="PTHR30055">
    <property type="entry name" value="HTH-TYPE TRANSCRIPTIONAL REGULATOR RUTR"/>
    <property type="match status" value="1"/>
</dbReference>
<dbReference type="EMBL" id="JAAFYZ010000094">
    <property type="protein sequence ID" value="MBS2550188.1"/>
    <property type="molecule type" value="Genomic_DNA"/>
</dbReference>
<keyword evidence="1" id="KW-0805">Transcription regulation</keyword>
<dbReference type="InterPro" id="IPR009057">
    <property type="entry name" value="Homeodomain-like_sf"/>
</dbReference>
<reference evidence="6 7" key="1">
    <citation type="submission" date="2020-02" db="EMBL/GenBank/DDBJ databases">
        <title>Acidophilic actinobacteria isolated from forest soil.</title>
        <authorList>
            <person name="Golinska P."/>
        </authorList>
    </citation>
    <scope>NUCLEOTIDE SEQUENCE [LARGE SCALE GENOMIC DNA]</scope>
    <source>
        <strain evidence="6 7">NL8</strain>
    </source>
</reference>
<keyword evidence="2 4" id="KW-0238">DNA-binding</keyword>
<keyword evidence="3" id="KW-0804">Transcription</keyword>
<dbReference type="InterPro" id="IPR001647">
    <property type="entry name" value="HTH_TetR"/>
</dbReference>
<dbReference type="InterPro" id="IPR050109">
    <property type="entry name" value="HTH-type_TetR-like_transc_reg"/>
</dbReference>
<protein>
    <submittedName>
        <fullName evidence="6">TetR/AcrR family transcriptional regulator</fullName>
    </submittedName>
</protein>
<dbReference type="PRINTS" id="PR00455">
    <property type="entry name" value="HTHTETR"/>
</dbReference>
<sequence>MSTRRYHSPRRGDAAAGTREAILSSAHDLFLARGYTGVTIGQIAEAAGVAAPTVYSSVGNKPSILLTLMQPPLTDPTIGEILTEIEACGDPRGVIGLTAQGTRRMHERHWDLIYGIFYRDPPGEPAVKAVLDSGANDYAQRLGRVADRLVALDGLRAGLTRENALDVLWFCLGPHAWITLVGERAWTFDRAQAWIADCARRELLKD</sequence>
<dbReference type="PANTHER" id="PTHR30055:SF234">
    <property type="entry name" value="HTH-TYPE TRANSCRIPTIONAL REGULATOR BETI"/>
    <property type="match status" value="1"/>
</dbReference>
<accession>A0ABS5KVW8</accession>
<dbReference type="Pfam" id="PF00440">
    <property type="entry name" value="TetR_N"/>
    <property type="match status" value="1"/>
</dbReference>
<organism evidence="6 7">
    <name type="scientific">Catenulispora pinistramenti</name>
    <dbReference type="NCBI Taxonomy" id="2705254"/>
    <lineage>
        <taxon>Bacteria</taxon>
        <taxon>Bacillati</taxon>
        <taxon>Actinomycetota</taxon>
        <taxon>Actinomycetes</taxon>
        <taxon>Catenulisporales</taxon>
        <taxon>Catenulisporaceae</taxon>
        <taxon>Catenulispora</taxon>
    </lineage>
</organism>
<evidence type="ECO:0000256" key="1">
    <source>
        <dbReference type="ARBA" id="ARBA00023015"/>
    </source>
</evidence>
<evidence type="ECO:0000313" key="7">
    <source>
        <dbReference type="Proteomes" id="UP000730482"/>
    </source>
</evidence>
<evidence type="ECO:0000256" key="2">
    <source>
        <dbReference type="ARBA" id="ARBA00023125"/>
    </source>
</evidence>
<evidence type="ECO:0000256" key="4">
    <source>
        <dbReference type="PROSITE-ProRule" id="PRU00335"/>
    </source>
</evidence>
<name>A0ABS5KVW8_9ACTN</name>
<gene>
    <name evidence="6" type="ORF">KGQ19_25295</name>
</gene>
<dbReference type="RefSeq" id="WP_212012490.1">
    <property type="nucleotide sequence ID" value="NZ_JAAFYZ010000094.1"/>
</dbReference>
<dbReference type="SUPFAM" id="SSF46689">
    <property type="entry name" value="Homeodomain-like"/>
    <property type="match status" value="1"/>
</dbReference>
<evidence type="ECO:0000313" key="6">
    <source>
        <dbReference type="EMBL" id="MBS2550188.1"/>
    </source>
</evidence>
<dbReference type="Proteomes" id="UP000730482">
    <property type="component" value="Unassembled WGS sequence"/>
</dbReference>
<feature type="DNA-binding region" description="H-T-H motif" evidence="4">
    <location>
        <begin position="39"/>
        <end position="58"/>
    </location>
</feature>
<dbReference type="PROSITE" id="PS50977">
    <property type="entry name" value="HTH_TETR_2"/>
    <property type="match status" value="1"/>
</dbReference>
<evidence type="ECO:0000259" key="5">
    <source>
        <dbReference type="PROSITE" id="PS50977"/>
    </source>
</evidence>